<sequence>MANVTTRYDKWWKTSVSSSKCRDPKLVGTVEVPSGFIPTLLIPSVAPSSLSPKQNTPTPLIFVVEDCNHVLEDVQFKDADETIETICSSGRICDGGSKTSKGDNIVDDVPSGSIPRLLIIMSFENSGFIPSVAPSNVQFKDAYEIIEARLSSDIILDDGSKPSRGYNIVDNVPSGFMLSDNSVEDVEFKDDANENQEAMLNM</sequence>
<keyword evidence="2" id="KW-1185">Reference proteome</keyword>
<protein>
    <submittedName>
        <fullName evidence="1">Uncharacterized protein</fullName>
    </submittedName>
</protein>
<comment type="caution">
    <text evidence="1">The sequence shown here is derived from an EMBL/GenBank/DDBJ whole genome shotgun (WGS) entry which is preliminary data.</text>
</comment>
<evidence type="ECO:0000313" key="2">
    <source>
        <dbReference type="Proteomes" id="UP001177021"/>
    </source>
</evidence>
<accession>A0ACB0J5N5</accession>
<name>A0ACB0J5N5_TRIPR</name>
<dbReference type="EMBL" id="CASHSV030000024">
    <property type="protein sequence ID" value="CAJ2639820.1"/>
    <property type="molecule type" value="Genomic_DNA"/>
</dbReference>
<gene>
    <name evidence="1" type="ORF">MILVUS5_LOCUS9781</name>
</gene>
<organism evidence="1 2">
    <name type="scientific">Trifolium pratense</name>
    <name type="common">Red clover</name>
    <dbReference type="NCBI Taxonomy" id="57577"/>
    <lineage>
        <taxon>Eukaryota</taxon>
        <taxon>Viridiplantae</taxon>
        <taxon>Streptophyta</taxon>
        <taxon>Embryophyta</taxon>
        <taxon>Tracheophyta</taxon>
        <taxon>Spermatophyta</taxon>
        <taxon>Magnoliopsida</taxon>
        <taxon>eudicotyledons</taxon>
        <taxon>Gunneridae</taxon>
        <taxon>Pentapetalae</taxon>
        <taxon>rosids</taxon>
        <taxon>fabids</taxon>
        <taxon>Fabales</taxon>
        <taxon>Fabaceae</taxon>
        <taxon>Papilionoideae</taxon>
        <taxon>50 kb inversion clade</taxon>
        <taxon>NPAAA clade</taxon>
        <taxon>Hologalegina</taxon>
        <taxon>IRL clade</taxon>
        <taxon>Trifolieae</taxon>
        <taxon>Trifolium</taxon>
    </lineage>
</organism>
<proteinExistence type="predicted"/>
<reference evidence="1" key="1">
    <citation type="submission" date="2023-10" db="EMBL/GenBank/DDBJ databases">
        <authorList>
            <person name="Rodriguez Cubillos JULIANA M."/>
            <person name="De Vega J."/>
        </authorList>
    </citation>
    <scope>NUCLEOTIDE SEQUENCE</scope>
</reference>
<dbReference type="Proteomes" id="UP001177021">
    <property type="component" value="Unassembled WGS sequence"/>
</dbReference>
<evidence type="ECO:0000313" key="1">
    <source>
        <dbReference type="EMBL" id="CAJ2639820.1"/>
    </source>
</evidence>